<organism evidence="3 4">
    <name type="scientific">Splendidivirga corallicola</name>
    <dbReference type="NCBI Taxonomy" id="3051826"/>
    <lineage>
        <taxon>Bacteria</taxon>
        <taxon>Pseudomonadati</taxon>
        <taxon>Bacteroidota</taxon>
        <taxon>Cytophagia</taxon>
        <taxon>Cytophagales</taxon>
        <taxon>Splendidivirgaceae</taxon>
        <taxon>Splendidivirga</taxon>
    </lineage>
</organism>
<protein>
    <submittedName>
        <fullName evidence="3">VCBS repeat-containing protein</fullName>
    </submittedName>
</protein>
<dbReference type="InterPro" id="IPR028994">
    <property type="entry name" value="Integrin_alpha_N"/>
</dbReference>
<keyword evidence="1" id="KW-0732">Signal</keyword>
<sequence>MFRSLLLLLGIVCLLACNKPEINENKIDPPELFTLLVPDSTGLTFKNPVPESRTMNGLSYEYYYNGGGVAIGDLNDDGLPDIFFTASVSPNKLYINQGGLKFVDETRQSNISDDPSWTTGVTMADVNADGLLDIYVCRSGRLSEEQRRNKLFINQGTGTNNIPQFKEMSKAYGLDDASYSTQSLFFDYDKDGDLDMYLLNHNVLTKRFEGFDREKRTALVGDKLYRNDGDRFIDVSDHAGIIGNEIGYGLGVAAGDVNGDGWADLYVSNDYDEHDYLYINNGDGTFTESSQQQLKHLSFYSMGVDIADYNNDGLQDIVSVDMVAEDNYRIKASMSGMAPERFWKAVEYGFHHQYMFNSLQRNNGNGTFSELAHLAGVSNTDWSWAVLLQDLNNDGLKDLFITNGLKRDFRNNDFVRFKEKVFLKNNEKQIDRDSLYYSLTRFIPERGAVNNVFENQGDLTFSKANTEWGLDVSSFSNGAALSDLDNDGDLDMVVNNIDAYAFVYENHSDQLTDHNFLKIRLKGPAGNAFGLGAKIQLTSAGDSQYYEHYLTRGFQSSTDPVIHFGLGAHNTVDELTITWPDDRIQVIRDIAANRLLEISHAKSVDKKPGKTPAKAAIFSDITGRLKLSASHKENAFNDFARESLLPHKMSEPGPAFAVGDVNMDGLDDLFYGASKGSAPRLFIQKADGSFQPARRSLFEKEKAYEDVDALFFDADGDGDPDLYVTSGGNEYEQGSKWYGDRLYINDGKGNYSKHTEALPSLHISASSVKAADFDQDGDLDLFIGGRQAPGKYPFPVSSTLLKNESNGSKILFKDVTEQVAPGFMELGMVTDAVWTNTGEDKYPDLVIVGEWMGVRVFENDGTILEDISAKSSLDNEKGWWYGIIAADFDNDGDEDLVAGNLGYNYKYKATHQEPFEVYADDFDDNQSIDIVLGYHNQGSLFPLRGRECTSNQMPFVKKKFATYDAFAKATLAEVYGAANLESALHYQATNFATSYIENLGGGKYRIKPLHNEAQVSCVNAILADDFNKDGQTDILLAGNNYGVEVETIRSDAGFGLLMQGNGQGDFSPVTSQKTGIVVDGVVKHTLKMNWQGHDVICFVKNNAPVQFVRCD</sequence>
<accession>A0ABT8KX60</accession>
<proteinExistence type="predicted"/>
<keyword evidence="4" id="KW-1185">Reference proteome</keyword>
<dbReference type="Gene3D" id="2.130.10.130">
    <property type="entry name" value="Integrin alpha, N-terminal"/>
    <property type="match status" value="4"/>
</dbReference>
<dbReference type="Pfam" id="PF13517">
    <property type="entry name" value="FG-GAP_3"/>
    <property type="match status" value="5"/>
</dbReference>
<evidence type="ECO:0000259" key="2">
    <source>
        <dbReference type="Pfam" id="PF07593"/>
    </source>
</evidence>
<dbReference type="RefSeq" id="WP_346754222.1">
    <property type="nucleotide sequence ID" value="NZ_JAUJEA010000010.1"/>
</dbReference>
<dbReference type="EMBL" id="JAUJEA010000010">
    <property type="protein sequence ID" value="MDN5204198.1"/>
    <property type="molecule type" value="Genomic_DNA"/>
</dbReference>
<dbReference type="InterPro" id="IPR013517">
    <property type="entry name" value="FG-GAP"/>
</dbReference>
<evidence type="ECO:0000313" key="3">
    <source>
        <dbReference type="EMBL" id="MDN5204198.1"/>
    </source>
</evidence>
<dbReference type="InterPro" id="IPR027039">
    <property type="entry name" value="Crtac1"/>
</dbReference>
<dbReference type="InterPro" id="IPR011519">
    <property type="entry name" value="UnbV_ASPIC"/>
</dbReference>
<dbReference type="PANTHER" id="PTHR16026:SF0">
    <property type="entry name" value="CARTILAGE ACIDIC PROTEIN 1"/>
    <property type="match status" value="1"/>
</dbReference>
<name>A0ABT8KX60_9BACT</name>
<feature type="domain" description="ASPIC/UnbV" evidence="2">
    <location>
        <begin position="530"/>
        <end position="596"/>
    </location>
</feature>
<comment type="caution">
    <text evidence="3">The sequence shown here is derived from an EMBL/GenBank/DDBJ whole genome shotgun (WGS) entry which is preliminary data.</text>
</comment>
<dbReference type="Proteomes" id="UP001172082">
    <property type="component" value="Unassembled WGS sequence"/>
</dbReference>
<evidence type="ECO:0000256" key="1">
    <source>
        <dbReference type="ARBA" id="ARBA00022729"/>
    </source>
</evidence>
<dbReference type="PANTHER" id="PTHR16026">
    <property type="entry name" value="CARTILAGE ACIDIC PROTEIN 1"/>
    <property type="match status" value="1"/>
</dbReference>
<gene>
    <name evidence="3" type="ORF">QQ008_22590</name>
</gene>
<evidence type="ECO:0000313" key="4">
    <source>
        <dbReference type="Proteomes" id="UP001172082"/>
    </source>
</evidence>
<dbReference type="Pfam" id="PF07593">
    <property type="entry name" value="UnbV_ASPIC"/>
    <property type="match status" value="1"/>
</dbReference>
<reference evidence="3" key="1">
    <citation type="submission" date="2023-06" db="EMBL/GenBank/DDBJ databases">
        <title>Genomic of Parafulvivirga corallium.</title>
        <authorList>
            <person name="Wang G."/>
        </authorList>
    </citation>
    <scope>NUCLEOTIDE SEQUENCE</scope>
    <source>
        <strain evidence="3">BMA10</strain>
    </source>
</reference>
<dbReference type="SUPFAM" id="SSF69318">
    <property type="entry name" value="Integrin alpha N-terminal domain"/>
    <property type="match status" value="3"/>
</dbReference>